<accession>A0A453JCX7</accession>
<sequence length="336" mass="37744">VRLVCPSNQRSDLSVPEPYQRLASLAMAEPSPPPPPSNSGLRILLAKDRAPTSSPSAPAAVSSHADRDRIIGVFRTALSRNEAPEAFALQAVQEAIKPQKQTVLVLEENQTLENALRRLLQELVSSAVQSGKGIMQYGNSLDSGESNCLITRLLDIMLYLCERGHVEGGMVFQLLEDLTDMSTIKDCKDVFGYIESKQDVLGKQELFGRGKLVMLRTCNQLLRRLSKSRMMWCSADALSCSWHISSRCQSVQLSISREFSTHQMKLSMRKMPLTGISVDFNFYQTLWSLQEHFRNPALTTTNPTKWQKFASNLTVHSPSFFHDMQPFTFSCSMFLF</sequence>
<reference evidence="1" key="4">
    <citation type="submission" date="2019-03" db="UniProtKB">
        <authorList>
            <consortium name="EnsemblPlants"/>
        </authorList>
    </citation>
    <scope>IDENTIFICATION</scope>
</reference>
<reference evidence="1" key="5">
    <citation type="journal article" date="2021" name="G3 (Bethesda)">
        <title>Aegilops tauschii genome assembly Aet v5.0 features greater sequence contiguity and improved annotation.</title>
        <authorList>
            <person name="Wang L."/>
            <person name="Zhu T."/>
            <person name="Rodriguez J.C."/>
            <person name="Deal K.R."/>
            <person name="Dubcovsky J."/>
            <person name="McGuire P.E."/>
            <person name="Lux T."/>
            <person name="Spannagl M."/>
            <person name="Mayer K.F.X."/>
            <person name="Baldrich P."/>
            <person name="Meyers B.C."/>
            <person name="Huo N."/>
            <person name="Gu Y.Q."/>
            <person name="Zhou H."/>
            <person name="Devos K.M."/>
            <person name="Bennetzen J.L."/>
            <person name="Unver T."/>
            <person name="Budak H."/>
            <person name="Gulick P.J."/>
            <person name="Galiba G."/>
            <person name="Kalapos B."/>
            <person name="Nelson D.R."/>
            <person name="Li P."/>
            <person name="You F.M."/>
            <person name="Luo M.C."/>
            <person name="Dvorak J."/>
        </authorList>
    </citation>
    <scope>NUCLEOTIDE SEQUENCE [LARGE SCALE GENOMIC DNA]</scope>
    <source>
        <strain evidence="1">cv. AL8/78</strain>
    </source>
</reference>
<reference evidence="2" key="2">
    <citation type="journal article" date="2017" name="Nat. Plants">
        <title>The Aegilops tauschii genome reveals multiple impacts of transposons.</title>
        <authorList>
            <person name="Zhao G."/>
            <person name="Zou C."/>
            <person name="Li K."/>
            <person name="Wang K."/>
            <person name="Li T."/>
            <person name="Gao L."/>
            <person name="Zhang X."/>
            <person name="Wang H."/>
            <person name="Yang Z."/>
            <person name="Liu X."/>
            <person name="Jiang W."/>
            <person name="Mao L."/>
            <person name="Kong X."/>
            <person name="Jiao Y."/>
            <person name="Jia J."/>
        </authorList>
    </citation>
    <scope>NUCLEOTIDE SEQUENCE [LARGE SCALE GENOMIC DNA]</scope>
    <source>
        <strain evidence="2">cv. AL8/78</strain>
    </source>
</reference>
<dbReference type="EnsemblPlants" id="AET4Gv20870700.9">
    <property type="protein sequence ID" value="AET4Gv20870700.9"/>
    <property type="gene ID" value="AET4Gv20870700"/>
</dbReference>
<reference evidence="2" key="1">
    <citation type="journal article" date="2014" name="Science">
        <title>Ancient hybridizations among the ancestral genomes of bread wheat.</title>
        <authorList>
            <consortium name="International Wheat Genome Sequencing Consortium,"/>
            <person name="Marcussen T."/>
            <person name="Sandve S.R."/>
            <person name="Heier L."/>
            <person name="Spannagl M."/>
            <person name="Pfeifer M."/>
            <person name="Jakobsen K.S."/>
            <person name="Wulff B.B."/>
            <person name="Steuernagel B."/>
            <person name="Mayer K.F."/>
            <person name="Olsen O.A."/>
        </authorList>
    </citation>
    <scope>NUCLEOTIDE SEQUENCE [LARGE SCALE GENOMIC DNA]</scope>
    <source>
        <strain evidence="2">cv. AL8/78</strain>
    </source>
</reference>
<dbReference type="InterPro" id="IPR021861">
    <property type="entry name" value="THO_THOC1"/>
</dbReference>
<dbReference type="Pfam" id="PF11957">
    <property type="entry name" value="efThoc1"/>
    <property type="match status" value="1"/>
</dbReference>
<reference evidence="1" key="3">
    <citation type="journal article" date="2017" name="Nature">
        <title>Genome sequence of the progenitor of the wheat D genome Aegilops tauschii.</title>
        <authorList>
            <person name="Luo M.C."/>
            <person name="Gu Y.Q."/>
            <person name="Puiu D."/>
            <person name="Wang H."/>
            <person name="Twardziok S.O."/>
            <person name="Deal K.R."/>
            <person name="Huo N."/>
            <person name="Zhu T."/>
            <person name="Wang L."/>
            <person name="Wang Y."/>
            <person name="McGuire P.E."/>
            <person name="Liu S."/>
            <person name="Long H."/>
            <person name="Ramasamy R.K."/>
            <person name="Rodriguez J.C."/>
            <person name="Van S.L."/>
            <person name="Yuan L."/>
            <person name="Wang Z."/>
            <person name="Xia Z."/>
            <person name="Xiao L."/>
            <person name="Anderson O.D."/>
            <person name="Ouyang S."/>
            <person name="Liang Y."/>
            <person name="Zimin A.V."/>
            <person name="Pertea G."/>
            <person name="Qi P."/>
            <person name="Bennetzen J.L."/>
            <person name="Dai X."/>
            <person name="Dawson M.W."/>
            <person name="Muller H.G."/>
            <person name="Kugler K."/>
            <person name="Rivarola-Duarte L."/>
            <person name="Spannagl M."/>
            <person name="Mayer K.F.X."/>
            <person name="Lu F.H."/>
            <person name="Bevan M.W."/>
            <person name="Leroy P."/>
            <person name="Li P."/>
            <person name="You F.M."/>
            <person name="Sun Q."/>
            <person name="Liu Z."/>
            <person name="Lyons E."/>
            <person name="Wicker T."/>
            <person name="Salzberg S.L."/>
            <person name="Devos K.M."/>
            <person name="Dvorak J."/>
        </authorList>
    </citation>
    <scope>NUCLEOTIDE SEQUENCE [LARGE SCALE GENOMIC DNA]</scope>
    <source>
        <strain evidence="1">cv. AL8/78</strain>
    </source>
</reference>
<dbReference type="PANTHER" id="PTHR13265:SF0">
    <property type="entry name" value="HPR1"/>
    <property type="match status" value="1"/>
</dbReference>
<keyword evidence="2" id="KW-1185">Reference proteome</keyword>
<dbReference type="GO" id="GO:0006406">
    <property type="term" value="P:mRNA export from nucleus"/>
    <property type="evidence" value="ECO:0007669"/>
    <property type="project" value="TreeGrafter"/>
</dbReference>
<dbReference type="PANTHER" id="PTHR13265">
    <property type="entry name" value="THO COMPLEX SUBUNIT 1"/>
    <property type="match status" value="1"/>
</dbReference>
<dbReference type="GO" id="GO:0000445">
    <property type="term" value="C:THO complex part of transcription export complex"/>
    <property type="evidence" value="ECO:0007669"/>
    <property type="project" value="TreeGrafter"/>
</dbReference>
<dbReference type="AlphaFoldDB" id="A0A453JCX7"/>
<evidence type="ECO:0000313" key="1">
    <source>
        <dbReference type="EnsemblPlants" id="AET4Gv20870700.9"/>
    </source>
</evidence>
<protein>
    <submittedName>
        <fullName evidence="1">Uncharacterized protein</fullName>
    </submittedName>
</protein>
<evidence type="ECO:0000313" key="2">
    <source>
        <dbReference type="Proteomes" id="UP000015105"/>
    </source>
</evidence>
<dbReference type="Gramene" id="AET4Gv20870700.9">
    <property type="protein sequence ID" value="AET4Gv20870700.9"/>
    <property type="gene ID" value="AET4Gv20870700"/>
</dbReference>
<name>A0A453JCX7_AEGTS</name>
<organism evidence="1 2">
    <name type="scientific">Aegilops tauschii subsp. strangulata</name>
    <name type="common">Goatgrass</name>
    <dbReference type="NCBI Taxonomy" id="200361"/>
    <lineage>
        <taxon>Eukaryota</taxon>
        <taxon>Viridiplantae</taxon>
        <taxon>Streptophyta</taxon>
        <taxon>Embryophyta</taxon>
        <taxon>Tracheophyta</taxon>
        <taxon>Spermatophyta</taxon>
        <taxon>Magnoliopsida</taxon>
        <taxon>Liliopsida</taxon>
        <taxon>Poales</taxon>
        <taxon>Poaceae</taxon>
        <taxon>BOP clade</taxon>
        <taxon>Pooideae</taxon>
        <taxon>Triticodae</taxon>
        <taxon>Triticeae</taxon>
        <taxon>Triticinae</taxon>
        <taxon>Aegilops</taxon>
    </lineage>
</organism>
<proteinExistence type="predicted"/>
<dbReference type="Proteomes" id="UP000015105">
    <property type="component" value="Chromosome 4D"/>
</dbReference>